<keyword evidence="2 4" id="KW-0378">Hydrolase</keyword>
<evidence type="ECO:0000256" key="4">
    <source>
        <dbReference type="PROSITE-ProRule" id="PRU01240"/>
    </source>
</evidence>
<dbReference type="EMBL" id="KN832870">
    <property type="protein sequence ID" value="KIN06942.1"/>
    <property type="molecule type" value="Genomic_DNA"/>
</dbReference>
<dbReference type="AlphaFoldDB" id="A0A0C3HXJ1"/>
<feature type="active site" description="Charge relay system" evidence="4">
    <location>
        <position position="272"/>
    </location>
</feature>
<dbReference type="Proteomes" id="UP000054321">
    <property type="component" value="Unassembled WGS sequence"/>
</dbReference>
<keyword evidence="1 4" id="KW-0645">Protease</keyword>
<dbReference type="PRINTS" id="PR00723">
    <property type="entry name" value="SUBTILISIN"/>
</dbReference>
<reference evidence="7" key="2">
    <citation type="submission" date="2015-01" db="EMBL/GenBank/DDBJ databases">
        <title>Evolutionary Origins and Diversification of the Mycorrhizal Mutualists.</title>
        <authorList>
            <consortium name="DOE Joint Genome Institute"/>
            <consortium name="Mycorrhizal Genomics Consortium"/>
            <person name="Kohler A."/>
            <person name="Kuo A."/>
            <person name="Nagy L.G."/>
            <person name="Floudas D."/>
            <person name="Copeland A."/>
            <person name="Barry K.W."/>
            <person name="Cichocki N."/>
            <person name="Veneault-Fourrey C."/>
            <person name="LaButti K."/>
            <person name="Lindquist E.A."/>
            <person name="Lipzen A."/>
            <person name="Lundell T."/>
            <person name="Morin E."/>
            <person name="Murat C."/>
            <person name="Riley R."/>
            <person name="Ohm R."/>
            <person name="Sun H."/>
            <person name="Tunlid A."/>
            <person name="Henrissat B."/>
            <person name="Grigoriev I.V."/>
            <person name="Hibbett D.S."/>
            <person name="Martin F."/>
        </authorList>
    </citation>
    <scope>NUCLEOTIDE SEQUENCE [LARGE SCALE GENOMIC DNA]</scope>
    <source>
        <strain evidence="7">Zn</strain>
    </source>
</reference>
<dbReference type="PROSITE" id="PS51892">
    <property type="entry name" value="SUBTILASE"/>
    <property type="match status" value="1"/>
</dbReference>
<evidence type="ECO:0000256" key="3">
    <source>
        <dbReference type="ARBA" id="ARBA00022825"/>
    </source>
</evidence>
<dbReference type="PANTHER" id="PTHR43399:SF5">
    <property type="entry name" value="PEPTIDASE S8 FAMILY WITH PROTEASE-ASSOCIATED DOMAIN"/>
    <property type="match status" value="1"/>
</dbReference>
<dbReference type="Pfam" id="PF00082">
    <property type="entry name" value="Peptidase_S8"/>
    <property type="match status" value="1"/>
</dbReference>
<protein>
    <recommendedName>
        <fullName evidence="5">Peptidase S8/S53 domain-containing protein</fullName>
    </recommendedName>
</protein>
<organism evidence="6 7">
    <name type="scientific">Oidiodendron maius (strain Zn)</name>
    <dbReference type="NCBI Taxonomy" id="913774"/>
    <lineage>
        <taxon>Eukaryota</taxon>
        <taxon>Fungi</taxon>
        <taxon>Dikarya</taxon>
        <taxon>Ascomycota</taxon>
        <taxon>Pezizomycotina</taxon>
        <taxon>Leotiomycetes</taxon>
        <taxon>Leotiomycetes incertae sedis</taxon>
        <taxon>Myxotrichaceae</taxon>
        <taxon>Oidiodendron</taxon>
    </lineage>
</organism>
<dbReference type="GO" id="GO:0004252">
    <property type="term" value="F:serine-type endopeptidase activity"/>
    <property type="evidence" value="ECO:0007669"/>
    <property type="project" value="UniProtKB-UniRule"/>
</dbReference>
<dbReference type="InterPro" id="IPR015500">
    <property type="entry name" value="Peptidase_S8_subtilisin-rel"/>
</dbReference>
<name>A0A0C3HXJ1_OIDMZ</name>
<dbReference type="Gene3D" id="3.40.50.200">
    <property type="entry name" value="Peptidase S8/S53 domain"/>
    <property type="match status" value="1"/>
</dbReference>
<sequence length="716" mass="76207">MAPITINCNTIDVDPAALPGYFSSDASQSNYIIIQLAADRLFQEQLTILRAMKINVQEFLGYGHYLCRYVPSDLDTVKKLPWVKQAIVYHSDFKIHPKLLQNTRPNEATSAQLLDTADVPGVANVLEVNLGEERQMVTILLHEDSDLSVEQVVEHTSKIPSATVHSSGPRIFCATLEKKDLSAIAALDSVHSIEPRYPIEPDTAVAREILGYTSPLTDPVGDRYKGKGEVVGVADTGFDMGSVTDTHPAFRDRVKTLTAVGRSVLTNDPDGHGTHVAGCVLGNSSGKPGWVCKGTAPSAFLVFQSLLDDNGKLVPTLFSQVFDATLKEGGYINNCSYGTSDPSAGFYGMDALTIDIYCNKNPEFIPVVSAGNRGEKPVGEQEIGWAATAKNAVTVGATQTTRPCNGVKYLAPGGQAGGVDIVGAFSSPGQPPEADPSKPTVLIKPDVVAPGIAILSAASRDPAVQVKKGPLGFQIRNGDVLDKFGITGDDNYMFQSGTSQAAPLVAGHIAVLRSAFIKECGYSPYSAMIRALLVHGAVDLSLTGGTCRGTAITEAPNNIQGHGRVSIKASLTPLLNGTLFQGYFDPDEVLDPKAVPPVMRIPPTPIVSIIAPNIPTTSTFRATFAQIDYPGAKLQNRLFLRAEVGWTLTGGVDTPRVKQPGVMHDTAGEQLIERISVPSVPANTNISLEIHAVVDNGVPSAIVAKTYFAIVWSVDE</sequence>
<dbReference type="STRING" id="913774.A0A0C3HXJ1"/>
<comment type="similarity">
    <text evidence="4">Belongs to the peptidase S8 family.</text>
</comment>
<feature type="active site" description="Charge relay system" evidence="4">
    <location>
        <position position="499"/>
    </location>
</feature>
<proteinExistence type="inferred from homology"/>
<dbReference type="CDD" id="cd04842">
    <property type="entry name" value="Peptidases_S8_Kp43_protease"/>
    <property type="match status" value="1"/>
</dbReference>
<dbReference type="PROSITE" id="PS00137">
    <property type="entry name" value="SUBTILASE_HIS"/>
    <property type="match status" value="1"/>
</dbReference>
<dbReference type="InterPro" id="IPR022398">
    <property type="entry name" value="Peptidase_S8_His-AS"/>
</dbReference>
<evidence type="ECO:0000256" key="1">
    <source>
        <dbReference type="ARBA" id="ARBA00022670"/>
    </source>
</evidence>
<keyword evidence="3 4" id="KW-0720">Serine protease</keyword>
<evidence type="ECO:0000313" key="7">
    <source>
        <dbReference type="Proteomes" id="UP000054321"/>
    </source>
</evidence>
<dbReference type="OrthoDB" id="3556949at2759"/>
<dbReference type="PROSITE" id="PS00138">
    <property type="entry name" value="SUBTILASE_SER"/>
    <property type="match status" value="1"/>
</dbReference>
<dbReference type="InterPro" id="IPR000209">
    <property type="entry name" value="Peptidase_S8/S53_dom"/>
</dbReference>
<dbReference type="InParanoid" id="A0A0C3HXJ1"/>
<dbReference type="PANTHER" id="PTHR43399">
    <property type="entry name" value="SUBTILISIN-RELATED"/>
    <property type="match status" value="1"/>
</dbReference>
<feature type="domain" description="Peptidase S8/S53" evidence="5">
    <location>
        <begin position="226"/>
        <end position="563"/>
    </location>
</feature>
<reference evidence="6 7" key="1">
    <citation type="submission" date="2014-04" db="EMBL/GenBank/DDBJ databases">
        <authorList>
            <consortium name="DOE Joint Genome Institute"/>
            <person name="Kuo A."/>
            <person name="Martino E."/>
            <person name="Perotto S."/>
            <person name="Kohler A."/>
            <person name="Nagy L.G."/>
            <person name="Floudas D."/>
            <person name="Copeland A."/>
            <person name="Barry K.W."/>
            <person name="Cichocki N."/>
            <person name="Veneault-Fourrey C."/>
            <person name="LaButti K."/>
            <person name="Lindquist E.A."/>
            <person name="Lipzen A."/>
            <person name="Lundell T."/>
            <person name="Morin E."/>
            <person name="Murat C."/>
            <person name="Sun H."/>
            <person name="Tunlid A."/>
            <person name="Henrissat B."/>
            <person name="Grigoriev I.V."/>
            <person name="Hibbett D.S."/>
            <person name="Martin F."/>
            <person name="Nordberg H.P."/>
            <person name="Cantor M.N."/>
            <person name="Hua S.X."/>
        </authorList>
    </citation>
    <scope>NUCLEOTIDE SEQUENCE [LARGE SCALE GENOMIC DNA]</scope>
    <source>
        <strain evidence="6 7">Zn</strain>
    </source>
</reference>
<evidence type="ECO:0000256" key="2">
    <source>
        <dbReference type="ARBA" id="ARBA00022801"/>
    </source>
</evidence>
<evidence type="ECO:0000259" key="5">
    <source>
        <dbReference type="Pfam" id="PF00082"/>
    </source>
</evidence>
<dbReference type="InterPro" id="IPR051048">
    <property type="entry name" value="Peptidase_S8/S53_subtilisin"/>
</dbReference>
<dbReference type="HOGENOM" id="CLU_011786_1_0_1"/>
<dbReference type="SUPFAM" id="SSF52743">
    <property type="entry name" value="Subtilisin-like"/>
    <property type="match status" value="1"/>
</dbReference>
<keyword evidence="7" id="KW-1185">Reference proteome</keyword>
<accession>A0A0C3HXJ1</accession>
<evidence type="ECO:0000313" key="6">
    <source>
        <dbReference type="EMBL" id="KIN06942.1"/>
    </source>
</evidence>
<gene>
    <name evidence="6" type="ORF">OIDMADRAFT_174046</name>
</gene>
<dbReference type="InterPro" id="IPR034058">
    <property type="entry name" value="TagA/B/C/D_pept_dom"/>
</dbReference>
<feature type="active site" description="Charge relay system" evidence="4">
    <location>
        <position position="235"/>
    </location>
</feature>
<dbReference type="InterPro" id="IPR023828">
    <property type="entry name" value="Peptidase_S8_Ser-AS"/>
</dbReference>
<dbReference type="GO" id="GO:0006508">
    <property type="term" value="P:proteolysis"/>
    <property type="evidence" value="ECO:0007669"/>
    <property type="project" value="UniProtKB-KW"/>
</dbReference>
<dbReference type="InterPro" id="IPR036852">
    <property type="entry name" value="Peptidase_S8/S53_dom_sf"/>
</dbReference>